<evidence type="ECO:0000256" key="1">
    <source>
        <dbReference type="SAM" id="MobiDB-lite"/>
    </source>
</evidence>
<protein>
    <submittedName>
        <fullName evidence="2">Uncharacterized protein</fullName>
    </submittedName>
</protein>
<feature type="compositionally biased region" description="Basic and acidic residues" evidence="1">
    <location>
        <begin position="8"/>
        <end position="22"/>
    </location>
</feature>
<comment type="caution">
    <text evidence="2">The sequence shown here is derived from an EMBL/GenBank/DDBJ whole genome shotgun (WGS) entry which is preliminary data.</text>
</comment>
<gene>
    <name evidence="2" type="ORF">Syun_000352</name>
</gene>
<feature type="region of interest" description="Disordered" evidence="1">
    <location>
        <begin position="1"/>
        <end position="23"/>
    </location>
</feature>
<dbReference type="EMBL" id="JBBNAF010000001">
    <property type="protein sequence ID" value="KAK9168212.1"/>
    <property type="molecule type" value="Genomic_DNA"/>
</dbReference>
<dbReference type="AlphaFoldDB" id="A0AAP0LDI4"/>
<name>A0AAP0LDI4_9MAGN</name>
<sequence length="64" mass="7270">MSSYNTPVKEHIQSTEPNKPEGEQLFSSLMHTLDHLFSASLCNNRYLVVAFLSATITVRTDKRD</sequence>
<reference evidence="2 3" key="1">
    <citation type="submission" date="2024-01" db="EMBL/GenBank/DDBJ databases">
        <title>Genome assemblies of Stephania.</title>
        <authorList>
            <person name="Yang L."/>
        </authorList>
    </citation>
    <scope>NUCLEOTIDE SEQUENCE [LARGE SCALE GENOMIC DNA]</scope>
    <source>
        <strain evidence="2">YNDBR</strain>
        <tissue evidence="2">Leaf</tissue>
    </source>
</reference>
<proteinExistence type="predicted"/>
<evidence type="ECO:0000313" key="2">
    <source>
        <dbReference type="EMBL" id="KAK9168212.1"/>
    </source>
</evidence>
<accession>A0AAP0LDI4</accession>
<evidence type="ECO:0000313" key="3">
    <source>
        <dbReference type="Proteomes" id="UP001420932"/>
    </source>
</evidence>
<organism evidence="2 3">
    <name type="scientific">Stephania yunnanensis</name>
    <dbReference type="NCBI Taxonomy" id="152371"/>
    <lineage>
        <taxon>Eukaryota</taxon>
        <taxon>Viridiplantae</taxon>
        <taxon>Streptophyta</taxon>
        <taxon>Embryophyta</taxon>
        <taxon>Tracheophyta</taxon>
        <taxon>Spermatophyta</taxon>
        <taxon>Magnoliopsida</taxon>
        <taxon>Ranunculales</taxon>
        <taxon>Menispermaceae</taxon>
        <taxon>Menispermoideae</taxon>
        <taxon>Cissampelideae</taxon>
        <taxon>Stephania</taxon>
    </lineage>
</organism>
<dbReference type="Proteomes" id="UP001420932">
    <property type="component" value="Unassembled WGS sequence"/>
</dbReference>
<keyword evidence="3" id="KW-1185">Reference proteome</keyword>